<keyword evidence="2" id="KW-1185">Reference proteome</keyword>
<sequence>MGLSTLLDIGLTVYEAYDDGLFDGFLDRVADRYPTLYNFDSLPLFDRHLPTIGGFDPRSLLGSELAIFQRSRYGLF</sequence>
<reference evidence="1" key="1">
    <citation type="submission" date="2021-02" db="EMBL/GenBank/DDBJ databases">
        <authorList>
            <person name="Nowell W R."/>
        </authorList>
    </citation>
    <scope>NUCLEOTIDE SEQUENCE</scope>
</reference>
<name>A0A815R5L4_ADIRI</name>
<organism evidence="1 2">
    <name type="scientific">Adineta ricciae</name>
    <name type="common">Rotifer</name>
    <dbReference type="NCBI Taxonomy" id="249248"/>
    <lineage>
        <taxon>Eukaryota</taxon>
        <taxon>Metazoa</taxon>
        <taxon>Spiralia</taxon>
        <taxon>Gnathifera</taxon>
        <taxon>Rotifera</taxon>
        <taxon>Eurotatoria</taxon>
        <taxon>Bdelloidea</taxon>
        <taxon>Adinetida</taxon>
        <taxon>Adinetidae</taxon>
        <taxon>Adineta</taxon>
    </lineage>
</organism>
<gene>
    <name evidence="1" type="ORF">XAT740_LOCUS38060</name>
</gene>
<evidence type="ECO:0000313" key="1">
    <source>
        <dbReference type="EMBL" id="CAF1472461.1"/>
    </source>
</evidence>
<dbReference type="EMBL" id="CAJNOR010004068">
    <property type="protein sequence ID" value="CAF1472461.1"/>
    <property type="molecule type" value="Genomic_DNA"/>
</dbReference>
<accession>A0A815R5L4</accession>
<evidence type="ECO:0000313" key="2">
    <source>
        <dbReference type="Proteomes" id="UP000663828"/>
    </source>
</evidence>
<dbReference type="Proteomes" id="UP000663828">
    <property type="component" value="Unassembled WGS sequence"/>
</dbReference>
<dbReference type="AlphaFoldDB" id="A0A815R5L4"/>
<protein>
    <submittedName>
        <fullName evidence="1">Uncharacterized protein</fullName>
    </submittedName>
</protein>
<proteinExistence type="predicted"/>
<comment type="caution">
    <text evidence="1">The sequence shown here is derived from an EMBL/GenBank/DDBJ whole genome shotgun (WGS) entry which is preliminary data.</text>
</comment>